<comment type="catalytic activity">
    <reaction evidence="8">
        <text>L-aspartate + L-glutamine + ATP + H2O = L-asparagine + L-glutamate + AMP + diphosphate + H(+)</text>
        <dbReference type="Rhea" id="RHEA:12228"/>
        <dbReference type="ChEBI" id="CHEBI:15377"/>
        <dbReference type="ChEBI" id="CHEBI:15378"/>
        <dbReference type="ChEBI" id="CHEBI:29985"/>
        <dbReference type="ChEBI" id="CHEBI:29991"/>
        <dbReference type="ChEBI" id="CHEBI:30616"/>
        <dbReference type="ChEBI" id="CHEBI:33019"/>
        <dbReference type="ChEBI" id="CHEBI:58048"/>
        <dbReference type="ChEBI" id="CHEBI:58359"/>
        <dbReference type="ChEBI" id="CHEBI:456215"/>
        <dbReference type="EC" id="6.3.5.4"/>
    </reaction>
</comment>
<sequence length="603" mass="65394">MSGITGWVDRQRDLTHEGGAVAAMTAGLVRGAHGDRHWHSPHALLGHAADALEAPAAQPAVAEQDGRPLAAITFDGVLDNSARLRAELGPAGPSGALDTDAQLVLHGYLRWGCAVAEHLDGLFAFAIWDARSSELVLCRDRFGVKPLSYLPLPHGALFASEAAALGAHPLAGNELDAEGLCALLAQVRRPGHSVLRRVREVRPAHLVRLGPEGVREHRYWQLRARPHTEDLASTIATTRGLLEEAIAREAPGGSPAVLLSGGLDSSALTALVAQGVAAGPRTFTVSFGESAAGVPDRPFAQAVVDHVGCAHQEVLVDPATLTEPATLAAVLAAKDFPSPFGDKNLTPYLFYRQVAAHTPVALSGEAADAVFGGLISDQERAATEHRTFPWIERARAFGLANGIGNDLFDPELLRSIGFTGFCAERYQEAREEVPHLPGAPADDRRAREIDHLHMTRLYEQAVNHSERLAAAAGLQVRFPFSDHRLFDYLYNVPWRMKSFDGRDKSLLRTIAADLLPAAVLDRPKVPFPITYHAGYKQSLAERLREVLTDQDAPVRPLLDLAKAWQVVDDPRRLDRGGWLGRADTEMVLQLDGWLRARRIRPAL</sequence>
<feature type="binding site" evidence="9">
    <location>
        <begin position="363"/>
        <end position="364"/>
    </location>
    <ligand>
        <name>ATP</name>
        <dbReference type="ChEBI" id="CHEBI:30616"/>
    </ligand>
</feature>
<evidence type="ECO:0000256" key="9">
    <source>
        <dbReference type="PIRSR" id="PIRSR001589-2"/>
    </source>
</evidence>
<name>A0A561TSX2_9ACTN</name>
<evidence type="ECO:0000256" key="10">
    <source>
        <dbReference type="PIRSR" id="PIRSR001589-3"/>
    </source>
</evidence>
<dbReference type="InterPro" id="IPR033738">
    <property type="entry name" value="AsnB_N"/>
</dbReference>
<dbReference type="InterPro" id="IPR017932">
    <property type="entry name" value="GATase_2_dom"/>
</dbReference>
<evidence type="ECO:0000256" key="8">
    <source>
        <dbReference type="ARBA" id="ARBA00048741"/>
    </source>
</evidence>
<keyword evidence="6" id="KW-0028">Amino-acid biosynthesis</keyword>
<comment type="similarity">
    <text evidence="2">Belongs to the asparagine synthetase family.</text>
</comment>
<comment type="pathway">
    <text evidence="1">Amino-acid biosynthesis; L-asparagine biosynthesis; L-asparagine from L-aspartate (L-Gln route): step 1/1.</text>
</comment>
<evidence type="ECO:0000256" key="4">
    <source>
        <dbReference type="ARBA" id="ARBA00022741"/>
    </source>
</evidence>
<feature type="domain" description="Glutamine amidotransferase type-2" evidence="11">
    <location>
        <begin position="2"/>
        <end position="212"/>
    </location>
</feature>
<dbReference type="SUPFAM" id="SSF52402">
    <property type="entry name" value="Adenine nucleotide alpha hydrolases-like"/>
    <property type="match status" value="1"/>
</dbReference>
<dbReference type="InterPro" id="IPR001962">
    <property type="entry name" value="Asn_synthase"/>
</dbReference>
<evidence type="ECO:0000256" key="5">
    <source>
        <dbReference type="ARBA" id="ARBA00022840"/>
    </source>
</evidence>
<evidence type="ECO:0000256" key="1">
    <source>
        <dbReference type="ARBA" id="ARBA00005187"/>
    </source>
</evidence>
<dbReference type="CDD" id="cd00712">
    <property type="entry name" value="AsnB"/>
    <property type="match status" value="1"/>
</dbReference>
<evidence type="ECO:0000256" key="2">
    <source>
        <dbReference type="ARBA" id="ARBA00005752"/>
    </source>
</evidence>
<evidence type="ECO:0000256" key="7">
    <source>
        <dbReference type="ARBA" id="ARBA00022962"/>
    </source>
</evidence>
<accession>A0A561TSX2</accession>
<feature type="binding site" evidence="9">
    <location>
        <position position="100"/>
    </location>
    <ligand>
        <name>L-glutamine</name>
        <dbReference type="ChEBI" id="CHEBI:58359"/>
    </ligand>
</feature>
<feature type="site" description="Important for beta-aspartyl-AMP intermediate formation" evidence="10">
    <location>
        <position position="365"/>
    </location>
</feature>
<dbReference type="PANTHER" id="PTHR43284">
    <property type="entry name" value="ASPARAGINE SYNTHETASE (GLUTAMINE-HYDROLYZING)"/>
    <property type="match status" value="1"/>
</dbReference>
<dbReference type="GO" id="GO:0004066">
    <property type="term" value="F:asparagine synthase (glutamine-hydrolyzing) activity"/>
    <property type="evidence" value="ECO:0007669"/>
    <property type="project" value="UniProtKB-EC"/>
</dbReference>
<dbReference type="CDD" id="cd01991">
    <property type="entry name" value="Asn_synthase_B_C"/>
    <property type="match status" value="1"/>
</dbReference>
<dbReference type="Pfam" id="PF00733">
    <property type="entry name" value="Asn_synthase"/>
    <property type="match status" value="1"/>
</dbReference>
<organism evidence="12 13">
    <name type="scientific">Kitasatospora viridis</name>
    <dbReference type="NCBI Taxonomy" id="281105"/>
    <lineage>
        <taxon>Bacteria</taxon>
        <taxon>Bacillati</taxon>
        <taxon>Actinomycetota</taxon>
        <taxon>Actinomycetes</taxon>
        <taxon>Kitasatosporales</taxon>
        <taxon>Streptomycetaceae</taxon>
        <taxon>Kitasatospora</taxon>
    </lineage>
</organism>
<dbReference type="SUPFAM" id="SSF56235">
    <property type="entry name" value="N-terminal nucleophile aminohydrolases (Ntn hydrolases)"/>
    <property type="match status" value="1"/>
</dbReference>
<dbReference type="AlphaFoldDB" id="A0A561TSX2"/>
<feature type="binding site" evidence="9">
    <location>
        <position position="258"/>
    </location>
    <ligand>
        <name>ATP</name>
        <dbReference type="ChEBI" id="CHEBI:30616"/>
    </ligand>
</feature>
<dbReference type="GO" id="GO:0005829">
    <property type="term" value="C:cytosol"/>
    <property type="evidence" value="ECO:0007669"/>
    <property type="project" value="TreeGrafter"/>
</dbReference>
<dbReference type="PANTHER" id="PTHR43284:SF1">
    <property type="entry name" value="ASPARAGINE SYNTHETASE"/>
    <property type="match status" value="1"/>
</dbReference>
<dbReference type="NCBIfam" id="TIGR01536">
    <property type="entry name" value="asn_synth_AEB"/>
    <property type="match status" value="1"/>
</dbReference>
<evidence type="ECO:0000313" key="12">
    <source>
        <dbReference type="EMBL" id="TWF90187.1"/>
    </source>
</evidence>
<keyword evidence="13" id="KW-1185">Reference proteome</keyword>
<protein>
    <recommendedName>
        <fullName evidence="3">asparagine synthase (glutamine-hydrolyzing)</fullName>
        <ecNumber evidence="3">6.3.5.4</ecNumber>
    </recommendedName>
</protein>
<dbReference type="OrthoDB" id="9763290at2"/>
<dbReference type="Gene3D" id="3.40.50.620">
    <property type="entry name" value="HUPs"/>
    <property type="match status" value="1"/>
</dbReference>
<keyword evidence="6" id="KW-0061">Asparagine biosynthesis</keyword>
<keyword evidence="5 9" id="KW-0067">ATP-binding</keyword>
<evidence type="ECO:0000256" key="6">
    <source>
        <dbReference type="ARBA" id="ARBA00022888"/>
    </source>
</evidence>
<dbReference type="PIRSF" id="PIRSF001589">
    <property type="entry name" value="Asn_synthetase_glu-h"/>
    <property type="match status" value="1"/>
</dbReference>
<evidence type="ECO:0000259" key="11">
    <source>
        <dbReference type="PROSITE" id="PS51278"/>
    </source>
</evidence>
<dbReference type="InterPro" id="IPR051786">
    <property type="entry name" value="ASN_synthetase/amidase"/>
</dbReference>
<keyword evidence="7" id="KW-0315">Glutamine amidotransferase</keyword>
<dbReference type="InterPro" id="IPR029055">
    <property type="entry name" value="Ntn_hydrolases_N"/>
</dbReference>
<dbReference type="GO" id="GO:0005524">
    <property type="term" value="F:ATP binding"/>
    <property type="evidence" value="ECO:0007669"/>
    <property type="project" value="UniProtKB-KW"/>
</dbReference>
<dbReference type="EMBL" id="VIWT01000003">
    <property type="protein sequence ID" value="TWF90187.1"/>
    <property type="molecule type" value="Genomic_DNA"/>
</dbReference>
<dbReference type="InterPro" id="IPR006426">
    <property type="entry name" value="Asn_synth_AEB"/>
</dbReference>
<dbReference type="Proteomes" id="UP000317940">
    <property type="component" value="Unassembled WGS sequence"/>
</dbReference>
<evidence type="ECO:0000313" key="13">
    <source>
        <dbReference type="Proteomes" id="UP000317940"/>
    </source>
</evidence>
<evidence type="ECO:0000256" key="3">
    <source>
        <dbReference type="ARBA" id="ARBA00012737"/>
    </source>
</evidence>
<reference evidence="12 13" key="1">
    <citation type="submission" date="2019-06" db="EMBL/GenBank/DDBJ databases">
        <title>Sequencing the genomes of 1000 actinobacteria strains.</title>
        <authorList>
            <person name="Klenk H.-P."/>
        </authorList>
    </citation>
    <scope>NUCLEOTIDE SEQUENCE [LARGE SCALE GENOMIC DNA]</scope>
    <source>
        <strain evidence="12 13">DSM 44826</strain>
    </source>
</reference>
<proteinExistence type="inferred from homology"/>
<comment type="caution">
    <text evidence="12">The sequence shown here is derived from an EMBL/GenBank/DDBJ whole genome shotgun (WGS) entry which is preliminary data.</text>
</comment>
<dbReference type="Gene3D" id="3.60.20.10">
    <property type="entry name" value="Glutamine Phosphoribosylpyrophosphate, subunit 1, domain 1"/>
    <property type="match status" value="1"/>
</dbReference>
<dbReference type="Pfam" id="PF13537">
    <property type="entry name" value="GATase_7"/>
    <property type="match status" value="1"/>
</dbReference>
<dbReference type="GO" id="GO:0006529">
    <property type="term" value="P:asparagine biosynthetic process"/>
    <property type="evidence" value="ECO:0007669"/>
    <property type="project" value="UniProtKB-KW"/>
</dbReference>
<dbReference type="RefSeq" id="WP_145909411.1">
    <property type="nucleotide sequence ID" value="NZ_BAAAMZ010000001.1"/>
</dbReference>
<dbReference type="PROSITE" id="PS51278">
    <property type="entry name" value="GATASE_TYPE_2"/>
    <property type="match status" value="1"/>
</dbReference>
<dbReference type="InterPro" id="IPR014729">
    <property type="entry name" value="Rossmann-like_a/b/a_fold"/>
</dbReference>
<gene>
    <name evidence="12" type="ORF">FHX73_13231</name>
</gene>
<keyword evidence="4 9" id="KW-0547">Nucleotide-binding</keyword>
<dbReference type="EC" id="6.3.5.4" evidence="3"/>